<dbReference type="Proteomes" id="UP001202328">
    <property type="component" value="Unassembled WGS sequence"/>
</dbReference>
<keyword evidence="2" id="KW-1185">Reference proteome</keyword>
<accession>A0AAD4XGZ9</accession>
<reference evidence="1" key="1">
    <citation type="submission" date="2022-04" db="EMBL/GenBank/DDBJ databases">
        <title>A functionally conserved STORR gene fusion in Papaver species that diverged 16.8 million years ago.</title>
        <authorList>
            <person name="Catania T."/>
        </authorList>
    </citation>
    <scope>NUCLEOTIDE SEQUENCE</scope>
    <source>
        <strain evidence="1">S-188037</strain>
    </source>
</reference>
<gene>
    <name evidence="1" type="ORF">MKW98_010408</name>
</gene>
<organism evidence="1 2">
    <name type="scientific">Papaver atlanticum</name>
    <dbReference type="NCBI Taxonomy" id="357466"/>
    <lineage>
        <taxon>Eukaryota</taxon>
        <taxon>Viridiplantae</taxon>
        <taxon>Streptophyta</taxon>
        <taxon>Embryophyta</taxon>
        <taxon>Tracheophyta</taxon>
        <taxon>Spermatophyta</taxon>
        <taxon>Magnoliopsida</taxon>
        <taxon>Ranunculales</taxon>
        <taxon>Papaveraceae</taxon>
        <taxon>Papaveroideae</taxon>
        <taxon>Papaver</taxon>
    </lineage>
</organism>
<dbReference type="AlphaFoldDB" id="A0AAD4XGZ9"/>
<dbReference type="EMBL" id="JAJJMB010010045">
    <property type="protein sequence ID" value="KAI3911521.1"/>
    <property type="molecule type" value="Genomic_DNA"/>
</dbReference>
<evidence type="ECO:0000313" key="1">
    <source>
        <dbReference type="EMBL" id="KAI3911521.1"/>
    </source>
</evidence>
<comment type="caution">
    <text evidence="1">The sequence shown here is derived from an EMBL/GenBank/DDBJ whole genome shotgun (WGS) entry which is preliminary data.</text>
</comment>
<evidence type="ECO:0000313" key="2">
    <source>
        <dbReference type="Proteomes" id="UP001202328"/>
    </source>
</evidence>
<protein>
    <submittedName>
        <fullName evidence="1">Uncharacterized protein</fullName>
    </submittedName>
</protein>
<proteinExistence type="predicted"/>
<sequence>MRRLIVDACKQVDMQVVALAGFSQILHEGSKHLYNIHVENNGSPGHIGTNIASSVLTKEEIKSEYDEDQPINKSVFRLQLFIFAE</sequence>
<name>A0AAD4XGZ9_9MAGN</name>